<dbReference type="EMBL" id="VSSQ01033244">
    <property type="protein sequence ID" value="MPM84775.1"/>
    <property type="molecule type" value="Genomic_DNA"/>
</dbReference>
<organism evidence="1">
    <name type="scientific">bioreactor metagenome</name>
    <dbReference type="NCBI Taxonomy" id="1076179"/>
    <lineage>
        <taxon>unclassified sequences</taxon>
        <taxon>metagenomes</taxon>
        <taxon>ecological metagenomes</taxon>
    </lineage>
</organism>
<dbReference type="AlphaFoldDB" id="A0A645D6F7"/>
<accession>A0A645D6F7</accession>
<sequence length="202" mass="21802">MHDHAARTVRLTKPDISGVDAAVAVKRLGDGGGGEIHTVQITAGFPEGFAGDEALCDAFLFLLIKPFQVNIQIDALAAAVVHGAEKARAFGDFPAVSPLVAHQKVFIGQIARAFEPVLKLRKDLLRRALADAPDGTQLFGIGFPNIKINRIHLFLLRYIVWPPIVRSMPESCEASGSDAQPDMDLATIVSSCSFDTPSFWLL</sequence>
<name>A0A645D6F7_9ZZZZ</name>
<proteinExistence type="predicted"/>
<evidence type="ECO:0000313" key="1">
    <source>
        <dbReference type="EMBL" id="MPM84775.1"/>
    </source>
</evidence>
<protein>
    <submittedName>
        <fullName evidence="1">Uncharacterized protein</fullName>
    </submittedName>
</protein>
<reference evidence="1" key="1">
    <citation type="submission" date="2019-08" db="EMBL/GenBank/DDBJ databases">
        <authorList>
            <person name="Kucharzyk K."/>
            <person name="Murdoch R.W."/>
            <person name="Higgins S."/>
            <person name="Loffler F."/>
        </authorList>
    </citation>
    <scope>NUCLEOTIDE SEQUENCE</scope>
</reference>
<comment type="caution">
    <text evidence="1">The sequence shown here is derived from an EMBL/GenBank/DDBJ whole genome shotgun (WGS) entry which is preliminary data.</text>
</comment>
<gene>
    <name evidence="1" type="ORF">SDC9_131851</name>
</gene>